<dbReference type="AlphaFoldDB" id="A0AAU2UXM9"/>
<dbReference type="EMBL" id="CP108318">
    <property type="protein sequence ID" value="WTW59846.1"/>
    <property type="molecule type" value="Genomic_DNA"/>
</dbReference>
<reference evidence="1" key="1">
    <citation type="submission" date="2022-10" db="EMBL/GenBank/DDBJ databases">
        <title>The complete genomes of actinobacterial strains from the NBC collection.</title>
        <authorList>
            <person name="Joergensen T.S."/>
            <person name="Alvarez Arevalo M."/>
            <person name="Sterndorff E.B."/>
            <person name="Faurdal D."/>
            <person name="Vuksanovic O."/>
            <person name="Mourched A.-S."/>
            <person name="Charusanti P."/>
            <person name="Shaw S."/>
            <person name="Blin K."/>
            <person name="Weber T."/>
        </authorList>
    </citation>
    <scope>NUCLEOTIDE SEQUENCE</scope>
    <source>
        <strain evidence="1">NBC_00003</strain>
    </source>
</reference>
<sequence length="64" mass="7674">MLIHPVEHRLFRGVLSAEHLSPARRMVFRTLGGHYGDHRDWKEIDRWAEDIAHRLNTHQARPWP</sequence>
<protein>
    <submittedName>
        <fullName evidence="1">Uncharacterized protein</fullName>
    </submittedName>
</protein>
<evidence type="ECO:0000313" key="1">
    <source>
        <dbReference type="EMBL" id="WTW59846.1"/>
    </source>
</evidence>
<accession>A0AAU2UXM9</accession>
<gene>
    <name evidence="1" type="ORF">OG549_03885</name>
</gene>
<proteinExistence type="predicted"/>
<name>A0AAU2UXM9_9ACTN</name>
<organism evidence="1">
    <name type="scientific">Streptomyces sp. NBC_00003</name>
    <dbReference type="NCBI Taxonomy" id="2903608"/>
    <lineage>
        <taxon>Bacteria</taxon>
        <taxon>Bacillati</taxon>
        <taxon>Actinomycetota</taxon>
        <taxon>Actinomycetes</taxon>
        <taxon>Kitasatosporales</taxon>
        <taxon>Streptomycetaceae</taxon>
        <taxon>Streptomyces</taxon>
    </lineage>
</organism>